<evidence type="ECO:0000256" key="2">
    <source>
        <dbReference type="SAM" id="Phobius"/>
    </source>
</evidence>
<feature type="region of interest" description="Disordered" evidence="1">
    <location>
        <begin position="55"/>
        <end position="79"/>
    </location>
</feature>
<reference evidence="3 4" key="1">
    <citation type="submission" date="2017-04" db="EMBL/GenBank/DDBJ databases">
        <authorList>
            <person name="Afonso C.L."/>
            <person name="Miller P.J."/>
            <person name="Scott M.A."/>
            <person name="Spackman E."/>
            <person name="Goraichik I."/>
            <person name="Dimitrov K.M."/>
            <person name="Suarez D.L."/>
            <person name="Swayne D.E."/>
        </authorList>
    </citation>
    <scope>NUCLEOTIDE SEQUENCE [LARGE SCALE GENOMIC DNA]</scope>
    <source>
        <strain evidence="3 4">DSM 23236</strain>
    </source>
</reference>
<keyword evidence="2" id="KW-0812">Transmembrane</keyword>
<dbReference type="AlphaFoldDB" id="A0A1W1XZK7"/>
<accession>A0A1W1XZK7</accession>
<dbReference type="Pfam" id="PF11666">
    <property type="entry name" value="DUF2933"/>
    <property type="match status" value="1"/>
</dbReference>
<feature type="transmembrane region" description="Helical" evidence="2">
    <location>
        <begin position="12"/>
        <end position="27"/>
    </location>
</feature>
<evidence type="ECO:0000313" key="3">
    <source>
        <dbReference type="EMBL" id="SMC29409.1"/>
    </source>
</evidence>
<protein>
    <recommendedName>
        <fullName evidence="5">DUF2933 domain-containing protein</fullName>
    </recommendedName>
</protein>
<keyword evidence="4" id="KW-1185">Reference proteome</keyword>
<name>A0A1W1XZK7_9NEIS</name>
<dbReference type="OrthoDB" id="5298481at2"/>
<gene>
    <name evidence="3" type="ORF">SAMN02745857_03821</name>
</gene>
<dbReference type="InterPro" id="IPR021682">
    <property type="entry name" value="DUF2933"/>
</dbReference>
<evidence type="ECO:0000256" key="1">
    <source>
        <dbReference type="SAM" id="MobiDB-lite"/>
    </source>
</evidence>
<sequence length="79" mass="9231">MQHEQPTGRYRWVFWCFAAIAAFFLLTEHTAHVLGALPYLLLAACPLMHVFMHHGHGHHHGHDHTPARRQQDERKEDES</sequence>
<dbReference type="EMBL" id="FWXD01000034">
    <property type="protein sequence ID" value="SMC29409.1"/>
    <property type="molecule type" value="Genomic_DNA"/>
</dbReference>
<dbReference type="Proteomes" id="UP000192761">
    <property type="component" value="Unassembled WGS sequence"/>
</dbReference>
<keyword evidence="2" id="KW-0472">Membrane</keyword>
<evidence type="ECO:0000313" key="4">
    <source>
        <dbReference type="Proteomes" id="UP000192761"/>
    </source>
</evidence>
<dbReference type="RefSeq" id="WP_084092757.1">
    <property type="nucleotide sequence ID" value="NZ_FWXD01000034.1"/>
</dbReference>
<organism evidence="3 4">
    <name type="scientific">Andreprevotia lacus DSM 23236</name>
    <dbReference type="NCBI Taxonomy" id="1121001"/>
    <lineage>
        <taxon>Bacteria</taxon>
        <taxon>Pseudomonadati</taxon>
        <taxon>Pseudomonadota</taxon>
        <taxon>Betaproteobacteria</taxon>
        <taxon>Neisseriales</taxon>
        <taxon>Chitinibacteraceae</taxon>
        <taxon>Andreprevotia</taxon>
    </lineage>
</organism>
<evidence type="ECO:0008006" key="5">
    <source>
        <dbReference type="Google" id="ProtNLM"/>
    </source>
</evidence>
<feature type="compositionally biased region" description="Basic and acidic residues" evidence="1">
    <location>
        <begin position="63"/>
        <end position="79"/>
    </location>
</feature>
<dbReference type="STRING" id="1121001.SAMN02745857_03821"/>
<keyword evidence="2" id="KW-1133">Transmembrane helix</keyword>
<proteinExistence type="predicted"/>